<dbReference type="Proteomes" id="UP000730482">
    <property type="component" value="Unassembled WGS sequence"/>
</dbReference>
<feature type="domain" description="TadE-like" evidence="2">
    <location>
        <begin position="7"/>
        <end position="49"/>
    </location>
</feature>
<gene>
    <name evidence="3" type="ORF">KGQ19_00665</name>
</gene>
<feature type="transmembrane region" description="Helical" evidence="1">
    <location>
        <begin position="15"/>
        <end position="36"/>
    </location>
</feature>
<evidence type="ECO:0000256" key="1">
    <source>
        <dbReference type="SAM" id="Phobius"/>
    </source>
</evidence>
<protein>
    <submittedName>
        <fullName evidence="3">Pilus assembly protein</fullName>
    </submittedName>
</protein>
<keyword evidence="1" id="KW-1133">Transmembrane helix</keyword>
<dbReference type="RefSeq" id="WP_212007037.1">
    <property type="nucleotide sequence ID" value="NZ_JAAFYZ010000002.1"/>
</dbReference>
<evidence type="ECO:0000313" key="3">
    <source>
        <dbReference type="EMBL" id="MBS2545371.1"/>
    </source>
</evidence>
<name>A0ABS5KGG7_9ACTN</name>
<keyword evidence="4" id="KW-1185">Reference proteome</keyword>
<evidence type="ECO:0000313" key="4">
    <source>
        <dbReference type="Proteomes" id="UP000730482"/>
    </source>
</evidence>
<reference evidence="3 4" key="1">
    <citation type="submission" date="2020-02" db="EMBL/GenBank/DDBJ databases">
        <title>Acidophilic actinobacteria isolated from forest soil.</title>
        <authorList>
            <person name="Golinska P."/>
        </authorList>
    </citation>
    <scope>NUCLEOTIDE SEQUENCE [LARGE SCALE GENOMIC DNA]</scope>
    <source>
        <strain evidence="3 4">NL8</strain>
    </source>
</reference>
<dbReference type="InterPro" id="IPR012495">
    <property type="entry name" value="TadE-like_dom"/>
</dbReference>
<comment type="caution">
    <text evidence="3">The sequence shown here is derived from an EMBL/GenBank/DDBJ whole genome shotgun (WGS) entry which is preliminary data.</text>
</comment>
<keyword evidence="1" id="KW-0472">Membrane</keyword>
<dbReference type="Pfam" id="PF07811">
    <property type="entry name" value="TadE"/>
    <property type="match status" value="1"/>
</dbReference>
<sequence>MRSDDSGSAPIETVLLFPAFALITLMIVQGCMWFFAREVAIAAATEGARTGSAYNSGPAAGVDRANDLLNRTNNAKLLSAQVSAAGSTATTVQITVSGHAPSILFGFAAPSVTAVVDMPVERLTSGANP</sequence>
<dbReference type="EMBL" id="JAAFYZ010000002">
    <property type="protein sequence ID" value="MBS2545371.1"/>
    <property type="molecule type" value="Genomic_DNA"/>
</dbReference>
<organism evidence="3 4">
    <name type="scientific">Catenulispora pinistramenti</name>
    <dbReference type="NCBI Taxonomy" id="2705254"/>
    <lineage>
        <taxon>Bacteria</taxon>
        <taxon>Bacillati</taxon>
        <taxon>Actinomycetota</taxon>
        <taxon>Actinomycetes</taxon>
        <taxon>Catenulisporales</taxon>
        <taxon>Catenulisporaceae</taxon>
        <taxon>Catenulispora</taxon>
    </lineage>
</organism>
<dbReference type="PROSITE" id="PS51257">
    <property type="entry name" value="PROKAR_LIPOPROTEIN"/>
    <property type="match status" value="1"/>
</dbReference>
<proteinExistence type="predicted"/>
<keyword evidence="1" id="KW-0812">Transmembrane</keyword>
<evidence type="ECO:0000259" key="2">
    <source>
        <dbReference type="Pfam" id="PF07811"/>
    </source>
</evidence>
<accession>A0ABS5KGG7</accession>